<dbReference type="Proteomes" id="UP000320048">
    <property type="component" value="Unassembled WGS sequence"/>
</dbReference>
<keyword evidence="1 5" id="KW-0808">Transferase</keyword>
<dbReference type="AlphaFoldDB" id="A0A537J621"/>
<sequence>MITESPSTPATAGGTSSHAGFRSTTSWAGSLPSGASACGGCACASRAGTSRSSPKRGCGPAWSIARGSGRISSPRGPSGRETLSKPEGASPLDGILYRTLHAAVRALARALFHFEVVGGERVPPTGGAVVVSNHESWLDPIILPLALPRKPAFLAMEESWRLPGIGLVMRAYGPLAIPLDRTGVDATALKRALRALEAGALLIVFPEGGINRGELRPFHRGAAMLAARAKVPMIPVGIRGTAEALPLGRILPRRRPITVRIGAPIPPPGRGRAELARATEDAAEKILALRSDPAAPSAE</sequence>
<reference evidence="5 6" key="1">
    <citation type="journal article" date="2019" name="Nat. Microbiol.">
        <title>Mediterranean grassland soil C-N compound turnover is dependent on rainfall and depth, and is mediated by genomically divergent microorganisms.</title>
        <authorList>
            <person name="Diamond S."/>
            <person name="Andeer P.F."/>
            <person name="Li Z."/>
            <person name="Crits-Christoph A."/>
            <person name="Burstein D."/>
            <person name="Anantharaman K."/>
            <person name="Lane K.R."/>
            <person name="Thomas B.C."/>
            <person name="Pan C."/>
            <person name="Northen T.R."/>
            <person name="Banfield J.F."/>
        </authorList>
    </citation>
    <scope>NUCLEOTIDE SEQUENCE [LARGE SCALE GENOMIC DNA]</scope>
    <source>
        <strain evidence="5">NP_7</strain>
    </source>
</reference>
<dbReference type="GO" id="GO:0006654">
    <property type="term" value="P:phosphatidic acid biosynthetic process"/>
    <property type="evidence" value="ECO:0007669"/>
    <property type="project" value="TreeGrafter"/>
</dbReference>
<organism evidence="5 6">
    <name type="scientific">Candidatus Segetimicrobium genomatis</name>
    <dbReference type="NCBI Taxonomy" id="2569760"/>
    <lineage>
        <taxon>Bacteria</taxon>
        <taxon>Bacillati</taxon>
        <taxon>Candidatus Sysuimicrobiota</taxon>
        <taxon>Candidatus Sysuimicrobiia</taxon>
        <taxon>Candidatus Sysuimicrobiales</taxon>
        <taxon>Candidatus Segetimicrobiaceae</taxon>
        <taxon>Candidatus Segetimicrobium</taxon>
    </lineage>
</organism>
<dbReference type="GO" id="GO:0003841">
    <property type="term" value="F:1-acylglycerol-3-phosphate O-acyltransferase activity"/>
    <property type="evidence" value="ECO:0007669"/>
    <property type="project" value="TreeGrafter"/>
</dbReference>
<feature type="compositionally biased region" description="Low complexity" evidence="3">
    <location>
        <begin position="66"/>
        <end position="80"/>
    </location>
</feature>
<proteinExistence type="predicted"/>
<feature type="region of interest" description="Disordered" evidence="3">
    <location>
        <begin position="1"/>
        <end position="21"/>
    </location>
</feature>
<accession>A0A537J621</accession>
<name>A0A537J621_9BACT</name>
<dbReference type="SUPFAM" id="SSF69593">
    <property type="entry name" value="Glycerol-3-phosphate (1)-acyltransferase"/>
    <property type="match status" value="1"/>
</dbReference>
<dbReference type="SMART" id="SM00563">
    <property type="entry name" value="PlsC"/>
    <property type="match status" value="1"/>
</dbReference>
<evidence type="ECO:0000313" key="6">
    <source>
        <dbReference type="Proteomes" id="UP000320048"/>
    </source>
</evidence>
<protein>
    <submittedName>
        <fullName evidence="5">1-acyl-sn-glycerol-3-phosphate acyltransferase</fullName>
    </submittedName>
</protein>
<evidence type="ECO:0000256" key="1">
    <source>
        <dbReference type="ARBA" id="ARBA00022679"/>
    </source>
</evidence>
<feature type="domain" description="Phospholipid/glycerol acyltransferase" evidence="4">
    <location>
        <begin position="128"/>
        <end position="241"/>
    </location>
</feature>
<dbReference type="InterPro" id="IPR002123">
    <property type="entry name" value="Plipid/glycerol_acylTrfase"/>
</dbReference>
<keyword evidence="2 5" id="KW-0012">Acyltransferase</keyword>
<evidence type="ECO:0000256" key="2">
    <source>
        <dbReference type="ARBA" id="ARBA00023315"/>
    </source>
</evidence>
<dbReference type="CDD" id="cd07989">
    <property type="entry name" value="LPLAT_AGPAT-like"/>
    <property type="match status" value="1"/>
</dbReference>
<comment type="caution">
    <text evidence="5">The sequence shown here is derived from an EMBL/GenBank/DDBJ whole genome shotgun (WGS) entry which is preliminary data.</text>
</comment>
<dbReference type="Pfam" id="PF01553">
    <property type="entry name" value="Acyltransferase"/>
    <property type="match status" value="1"/>
</dbReference>
<evidence type="ECO:0000259" key="4">
    <source>
        <dbReference type="SMART" id="SM00563"/>
    </source>
</evidence>
<evidence type="ECO:0000256" key="3">
    <source>
        <dbReference type="SAM" id="MobiDB-lite"/>
    </source>
</evidence>
<dbReference type="PANTHER" id="PTHR10434">
    <property type="entry name" value="1-ACYL-SN-GLYCEROL-3-PHOSPHATE ACYLTRANSFERASE"/>
    <property type="match status" value="1"/>
</dbReference>
<gene>
    <name evidence="5" type="ORF">E6H04_11355</name>
</gene>
<evidence type="ECO:0000313" key="5">
    <source>
        <dbReference type="EMBL" id="TMI79008.1"/>
    </source>
</evidence>
<dbReference type="EMBL" id="VBAO01000322">
    <property type="protein sequence ID" value="TMI79008.1"/>
    <property type="molecule type" value="Genomic_DNA"/>
</dbReference>
<feature type="region of interest" description="Disordered" evidence="3">
    <location>
        <begin position="46"/>
        <end position="88"/>
    </location>
</feature>
<dbReference type="PANTHER" id="PTHR10434:SF11">
    <property type="entry name" value="1-ACYL-SN-GLYCEROL-3-PHOSPHATE ACYLTRANSFERASE"/>
    <property type="match status" value="1"/>
</dbReference>